<dbReference type="Proteomes" id="UP000237218">
    <property type="component" value="Unassembled WGS sequence"/>
</dbReference>
<keyword evidence="1" id="KW-0378">Hydrolase</keyword>
<name>A0ABX4ZL58_9PROT</name>
<proteinExistence type="predicted"/>
<evidence type="ECO:0000313" key="2">
    <source>
        <dbReference type="Proteomes" id="UP000237218"/>
    </source>
</evidence>
<reference evidence="1 2" key="1">
    <citation type="submission" date="2018-02" db="EMBL/GenBank/DDBJ databases">
        <title>Draft genome sequences of four Parasaccharibacter apium strains isolated from honey bees.</title>
        <authorList>
            <person name="Corby-Harris V.L."/>
            <person name="Anderson K.E."/>
        </authorList>
    </citation>
    <scope>NUCLEOTIDE SEQUENCE [LARGE SCALE GENOMIC DNA]</scope>
    <source>
        <strain evidence="1 2">B8</strain>
    </source>
</reference>
<organism evidence="1 2">
    <name type="scientific">Parasaccharibacter apium</name>
    <dbReference type="NCBI Taxonomy" id="1510841"/>
    <lineage>
        <taxon>Bacteria</taxon>
        <taxon>Pseudomonadati</taxon>
        <taxon>Pseudomonadota</taxon>
        <taxon>Alphaproteobacteria</taxon>
        <taxon>Acetobacterales</taxon>
        <taxon>Acetobacteraceae</taxon>
        <taxon>Parasaccharibacter</taxon>
    </lineage>
</organism>
<dbReference type="EMBL" id="LMYI01000011">
    <property type="protein sequence ID" value="POS62083.1"/>
    <property type="molecule type" value="Genomic_DNA"/>
</dbReference>
<protein>
    <submittedName>
        <fullName evidence="1">HNH endonuclease</fullName>
    </submittedName>
</protein>
<keyword evidence="1" id="KW-0255">Endonuclease</keyword>
<sequence length="229" mass="26584">MLDLCNNIQAKRARTVIKHILEYGFITTEELKEKYGYDHPPRAIRDVRENGVPLNTHKITSLKTNRRIAAYTFGDPSKIIRGRIGGRKAFPKKLKQDLIKRYGSRDAISNTLLPEAYLQIDHRIPYEISGDNDSPLNLASFMLLDSSSNRQKSWACEHCPNFLETRSIDFCKSCYWSSPEEYTHIAGSPFRRIDITWSEQEVDIYDRLFQQAKKAKLSLPDFIKKKLEK</sequence>
<keyword evidence="2" id="KW-1185">Reference proteome</keyword>
<evidence type="ECO:0000313" key="1">
    <source>
        <dbReference type="EMBL" id="POS62083.1"/>
    </source>
</evidence>
<dbReference type="GO" id="GO:0004519">
    <property type="term" value="F:endonuclease activity"/>
    <property type="evidence" value="ECO:0007669"/>
    <property type="project" value="UniProtKB-KW"/>
</dbReference>
<keyword evidence="1" id="KW-0540">Nuclease</keyword>
<gene>
    <name evidence="1" type="ORF">ASQ42_07130</name>
</gene>
<accession>A0ABX4ZL58</accession>
<comment type="caution">
    <text evidence="1">The sequence shown here is derived from an EMBL/GenBank/DDBJ whole genome shotgun (WGS) entry which is preliminary data.</text>
</comment>